<dbReference type="SUPFAM" id="SSF52096">
    <property type="entry name" value="ClpP/crotonase"/>
    <property type="match status" value="1"/>
</dbReference>
<comment type="pathway">
    <text evidence="1">Lipid metabolism; fatty acid beta-oxidation.</text>
</comment>
<keyword evidence="7" id="KW-1185">Reference proteome</keyword>
<protein>
    <submittedName>
        <fullName evidence="6">Crotonase/enoyl-CoA hydratase family protein</fullName>
    </submittedName>
</protein>
<evidence type="ECO:0000256" key="3">
    <source>
        <dbReference type="ARBA" id="ARBA00022832"/>
    </source>
</evidence>
<accession>A0ABR9WIC6</accession>
<gene>
    <name evidence="6" type="ORF">IEE83_23495</name>
</gene>
<proteinExistence type="inferred from homology"/>
<dbReference type="CDD" id="cd06558">
    <property type="entry name" value="crotonase-like"/>
    <property type="match status" value="1"/>
</dbReference>
<dbReference type="PANTHER" id="PTHR43149">
    <property type="entry name" value="ENOYL-COA HYDRATASE"/>
    <property type="match status" value="1"/>
</dbReference>
<keyword evidence="5" id="KW-0413">Isomerase</keyword>
<evidence type="ECO:0000313" key="6">
    <source>
        <dbReference type="EMBL" id="MBE9464859.1"/>
    </source>
</evidence>
<keyword evidence="3" id="KW-0276">Fatty acid metabolism</keyword>
<dbReference type="InterPro" id="IPR014748">
    <property type="entry name" value="Enoyl-CoA_hydra_C"/>
</dbReference>
<reference evidence="7" key="1">
    <citation type="submission" date="2023-07" db="EMBL/GenBank/DDBJ databases">
        <title>Dyadobacter sp. nov 'subterranea' isolated from contaminted grondwater.</title>
        <authorList>
            <person name="Szabo I."/>
            <person name="Al-Omari J."/>
            <person name="Szerdahelyi S.G."/>
            <person name="Rado J."/>
        </authorList>
    </citation>
    <scope>NUCLEOTIDE SEQUENCE [LARGE SCALE GENOMIC DNA]</scope>
    <source>
        <strain evidence="7">UP-52</strain>
    </source>
</reference>
<dbReference type="Gene3D" id="1.10.12.10">
    <property type="entry name" value="Lyase 2-enoyl-coa Hydratase, Chain A, domain 2"/>
    <property type="match status" value="1"/>
</dbReference>
<sequence>MAYETISFTIDNNIALVKLNRPEKANALNAVAWKELKSVFEELDENEEVRVVVLSGAGKHFCSGIDISLLAEVTRPEETCDARKREKLRKKILELQAAVTAIELCSKPVIAAIKGGCIGAGVDIICACDMRYATQDAFFTVKEIDMGMVADLGTLQRLPKLISDGFAREMAFTGREVFGAEAERIGLINKCYETVDNLFNSVTEIAASIAAKSPVSIRGTKHILNHSRDHSVADGLQYMATWNAAMLLSEDLNESFKSKSDKRLPEFRN</sequence>
<dbReference type="Proteomes" id="UP000634134">
    <property type="component" value="Unassembled WGS sequence"/>
</dbReference>
<dbReference type="PANTHER" id="PTHR43149:SF1">
    <property type="entry name" value="DELTA(3,5)-DELTA(2,4)-DIENOYL-COA ISOMERASE, MITOCHONDRIAL"/>
    <property type="match status" value="1"/>
</dbReference>
<dbReference type="InterPro" id="IPR029045">
    <property type="entry name" value="ClpP/crotonase-like_dom_sf"/>
</dbReference>
<dbReference type="EMBL" id="JACYGY010000001">
    <property type="protein sequence ID" value="MBE9464859.1"/>
    <property type="molecule type" value="Genomic_DNA"/>
</dbReference>
<organism evidence="6 7">
    <name type="scientific">Dyadobacter subterraneus</name>
    <dbReference type="NCBI Taxonomy" id="2773304"/>
    <lineage>
        <taxon>Bacteria</taxon>
        <taxon>Pseudomonadati</taxon>
        <taxon>Bacteroidota</taxon>
        <taxon>Cytophagia</taxon>
        <taxon>Cytophagales</taxon>
        <taxon>Spirosomataceae</taxon>
        <taxon>Dyadobacter</taxon>
    </lineage>
</organism>
<comment type="similarity">
    <text evidence="2">Belongs to the enoyl-CoA hydratase/isomerase family.</text>
</comment>
<evidence type="ECO:0000256" key="4">
    <source>
        <dbReference type="ARBA" id="ARBA00023098"/>
    </source>
</evidence>
<dbReference type="Gene3D" id="3.90.226.10">
    <property type="entry name" value="2-enoyl-CoA Hydratase, Chain A, domain 1"/>
    <property type="match status" value="1"/>
</dbReference>
<dbReference type="NCBIfam" id="NF004794">
    <property type="entry name" value="PRK06142.1"/>
    <property type="match status" value="1"/>
</dbReference>
<dbReference type="Pfam" id="PF00378">
    <property type="entry name" value="ECH_1"/>
    <property type="match status" value="1"/>
</dbReference>
<dbReference type="RefSeq" id="WP_194122887.1">
    <property type="nucleotide sequence ID" value="NZ_JACYGY010000001.1"/>
</dbReference>
<evidence type="ECO:0000256" key="1">
    <source>
        <dbReference type="ARBA" id="ARBA00005005"/>
    </source>
</evidence>
<dbReference type="InterPro" id="IPR045002">
    <property type="entry name" value="Ech1-like"/>
</dbReference>
<name>A0ABR9WIC6_9BACT</name>
<evidence type="ECO:0000256" key="2">
    <source>
        <dbReference type="ARBA" id="ARBA00005254"/>
    </source>
</evidence>
<comment type="caution">
    <text evidence="6">The sequence shown here is derived from an EMBL/GenBank/DDBJ whole genome shotgun (WGS) entry which is preliminary data.</text>
</comment>
<dbReference type="InterPro" id="IPR001753">
    <property type="entry name" value="Enoyl-CoA_hydra/iso"/>
</dbReference>
<evidence type="ECO:0000256" key="5">
    <source>
        <dbReference type="ARBA" id="ARBA00023235"/>
    </source>
</evidence>
<keyword evidence="4" id="KW-0443">Lipid metabolism</keyword>
<evidence type="ECO:0000313" key="7">
    <source>
        <dbReference type="Proteomes" id="UP000634134"/>
    </source>
</evidence>